<evidence type="ECO:0000313" key="2">
    <source>
        <dbReference type="Proteomes" id="UP001652625"/>
    </source>
</evidence>
<sequence>MDKYLRPERFDSNHSSGSASKESSHWFRTFTNFMKTKKTEDKLDVLINYLSPSVFDYITDIESFDGAIEILENLFVKSKNELFSRHQLASRKQSSRDSIDEFLQALHTLSKDCNFKQVSASEHCEEYICDSFINGLSCHHIRQRLLENSSLKLTEAYNQARSLENVQINNELYSHTEYNYVATINKHSECITKLASVSTKPSGPCYFCGSKCHPRQSCPARDAEYNNCGKKGHFKKVCKSSKNFVTSAPANFHAPSLASITCSSVNSLNSIVYIFIARAKVRALFDTGSSKQIIM</sequence>
<accession>A0ABM4BN86</accession>
<dbReference type="Proteomes" id="UP001652625">
    <property type="component" value="Chromosome 03"/>
</dbReference>
<dbReference type="Gene3D" id="4.10.60.10">
    <property type="entry name" value="Zinc finger, CCHC-type"/>
    <property type="match status" value="1"/>
</dbReference>
<dbReference type="GeneID" id="136078689"/>
<feature type="compositionally biased region" description="Basic and acidic residues" evidence="1">
    <location>
        <begin position="1"/>
        <end position="12"/>
    </location>
</feature>
<reference evidence="3" key="1">
    <citation type="submission" date="2025-08" db="UniProtKB">
        <authorList>
            <consortium name="RefSeq"/>
        </authorList>
    </citation>
    <scope>IDENTIFICATION</scope>
</reference>
<protein>
    <submittedName>
        <fullName evidence="3">Uncharacterized protein LOC136078689</fullName>
    </submittedName>
</protein>
<proteinExistence type="predicted"/>
<evidence type="ECO:0000256" key="1">
    <source>
        <dbReference type="SAM" id="MobiDB-lite"/>
    </source>
</evidence>
<organism evidence="2 3">
    <name type="scientific">Hydra vulgaris</name>
    <name type="common">Hydra</name>
    <name type="synonym">Hydra attenuata</name>
    <dbReference type="NCBI Taxonomy" id="6087"/>
    <lineage>
        <taxon>Eukaryota</taxon>
        <taxon>Metazoa</taxon>
        <taxon>Cnidaria</taxon>
        <taxon>Hydrozoa</taxon>
        <taxon>Hydroidolina</taxon>
        <taxon>Anthoathecata</taxon>
        <taxon>Aplanulata</taxon>
        <taxon>Hydridae</taxon>
        <taxon>Hydra</taxon>
    </lineage>
</organism>
<gene>
    <name evidence="3" type="primary">LOC136078689</name>
</gene>
<name>A0ABM4BN86_HYDVU</name>
<feature type="region of interest" description="Disordered" evidence="1">
    <location>
        <begin position="1"/>
        <end position="21"/>
    </location>
</feature>
<dbReference type="PANTHER" id="PTHR33198">
    <property type="entry name" value="ANK_REP_REGION DOMAIN-CONTAINING PROTEIN-RELATED"/>
    <property type="match status" value="1"/>
</dbReference>
<evidence type="ECO:0000313" key="3">
    <source>
        <dbReference type="RefSeq" id="XP_065650546.1"/>
    </source>
</evidence>
<dbReference type="InterPro" id="IPR036875">
    <property type="entry name" value="Znf_CCHC_sf"/>
</dbReference>
<dbReference type="SUPFAM" id="SSF57756">
    <property type="entry name" value="Retrovirus zinc finger-like domains"/>
    <property type="match status" value="1"/>
</dbReference>
<dbReference type="RefSeq" id="XP_065650546.1">
    <property type="nucleotide sequence ID" value="XM_065794474.1"/>
</dbReference>
<keyword evidence="2" id="KW-1185">Reference proteome</keyword>